<dbReference type="PANTHER" id="PTHR43725:SF53">
    <property type="entry name" value="UDP-ARABINOSE 4-EPIMERASE 1"/>
    <property type="match status" value="1"/>
</dbReference>
<evidence type="ECO:0000313" key="13">
    <source>
        <dbReference type="EMBL" id="GEL16475.1"/>
    </source>
</evidence>
<evidence type="ECO:0000256" key="3">
    <source>
        <dbReference type="ARBA" id="ARBA00004947"/>
    </source>
</evidence>
<evidence type="ECO:0000259" key="12">
    <source>
        <dbReference type="Pfam" id="PF01370"/>
    </source>
</evidence>
<comment type="cofactor">
    <cofactor evidence="2">
        <name>NAD(+)</name>
        <dbReference type="ChEBI" id="CHEBI:57540"/>
    </cofactor>
</comment>
<gene>
    <name evidence="13" type="ORF">PA7_03120</name>
</gene>
<dbReference type="NCBIfam" id="TIGR01179">
    <property type="entry name" value="galE"/>
    <property type="match status" value="1"/>
</dbReference>
<keyword evidence="14" id="KW-1185">Reference proteome</keyword>
<comment type="similarity">
    <text evidence="4">Belongs to the NAD(P)-dependent epimerase/dehydratase family.</text>
</comment>
<dbReference type="InterPro" id="IPR001509">
    <property type="entry name" value="Epimerase_deHydtase"/>
</dbReference>
<evidence type="ECO:0000313" key="14">
    <source>
        <dbReference type="Proteomes" id="UP000321328"/>
    </source>
</evidence>
<accession>A0A511CV71</accession>
<dbReference type="Proteomes" id="UP000321328">
    <property type="component" value="Unassembled WGS sequence"/>
</dbReference>
<reference evidence="13 14" key="1">
    <citation type="submission" date="2019-07" db="EMBL/GenBank/DDBJ databases">
        <title>Whole genome shotgun sequence of Pseudonocardia asaccharolytica NBRC 16224.</title>
        <authorList>
            <person name="Hosoyama A."/>
            <person name="Uohara A."/>
            <person name="Ohji S."/>
            <person name="Ichikawa N."/>
        </authorList>
    </citation>
    <scope>NUCLEOTIDE SEQUENCE [LARGE SCALE GENOMIC DNA]</scope>
    <source>
        <strain evidence="13 14">NBRC 16224</strain>
    </source>
</reference>
<dbReference type="SUPFAM" id="SSF51735">
    <property type="entry name" value="NAD(P)-binding Rossmann-fold domains"/>
    <property type="match status" value="1"/>
</dbReference>
<protein>
    <recommendedName>
        <fullName evidence="6">UDP-glucose 4-epimerase</fullName>
        <ecNumber evidence="5">5.1.3.2</ecNumber>
    </recommendedName>
    <alternativeName>
        <fullName evidence="11">Galactowaldenase</fullName>
    </alternativeName>
    <alternativeName>
        <fullName evidence="10">UDP-galactose 4-epimerase</fullName>
    </alternativeName>
</protein>
<dbReference type="InterPro" id="IPR036291">
    <property type="entry name" value="NAD(P)-bd_dom_sf"/>
</dbReference>
<comment type="catalytic activity">
    <reaction evidence="1">
        <text>UDP-alpha-D-glucose = UDP-alpha-D-galactose</text>
        <dbReference type="Rhea" id="RHEA:22168"/>
        <dbReference type="ChEBI" id="CHEBI:58885"/>
        <dbReference type="ChEBI" id="CHEBI:66914"/>
        <dbReference type="EC" id="5.1.3.2"/>
    </reaction>
</comment>
<evidence type="ECO:0000256" key="8">
    <source>
        <dbReference type="ARBA" id="ARBA00023235"/>
    </source>
</evidence>
<dbReference type="EC" id="5.1.3.2" evidence="5"/>
<dbReference type="GO" id="GO:0033499">
    <property type="term" value="P:galactose catabolic process via UDP-galactose, Leloir pathway"/>
    <property type="evidence" value="ECO:0007669"/>
    <property type="project" value="TreeGrafter"/>
</dbReference>
<dbReference type="STRING" id="1123024.GCA_000423625_00566"/>
<keyword evidence="9" id="KW-0119">Carbohydrate metabolism</keyword>
<dbReference type="AlphaFoldDB" id="A0A511CV71"/>
<evidence type="ECO:0000256" key="6">
    <source>
        <dbReference type="ARBA" id="ARBA00018569"/>
    </source>
</evidence>
<dbReference type="Gene3D" id="3.90.25.10">
    <property type="entry name" value="UDP-galactose 4-epimerase, domain 1"/>
    <property type="match status" value="1"/>
</dbReference>
<feature type="domain" description="NAD-dependent epimerase/dehydratase" evidence="12">
    <location>
        <begin position="2"/>
        <end position="246"/>
    </location>
</feature>
<comment type="pathway">
    <text evidence="3">Carbohydrate metabolism; galactose metabolism.</text>
</comment>
<organism evidence="13 14">
    <name type="scientific">Pseudonocardia asaccharolytica DSM 44247 = NBRC 16224</name>
    <dbReference type="NCBI Taxonomy" id="1123024"/>
    <lineage>
        <taxon>Bacteria</taxon>
        <taxon>Bacillati</taxon>
        <taxon>Actinomycetota</taxon>
        <taxon>Actinomycetes</taxon>
        <taxon>Pseudonocardiales</taxon>
        <taxon>Pseudonocardiaceae</taxon>
        <taxon>Pseudonocardia</taxon>
    </lineage>
</organism>
<proteinExistence type="inferred from homology"/>
<dbReference type="InterPro" id="IPR005886">
    <property type="entry name" value="UDP_G4E"/>
</dbReference>
<evidence type="ECO:0000256" key="5">
    <source>
        <dbReference type="ARBA" id="ARBA00013189"/>
    </source>
</evidence>
<dbReference type="UniPathway" id="UPA00214"/>
<keyword evidence="8" id="KW-0413">Isomerase</keyword>
<evidence type="ECO:0000256" key="1">
    <source>
        <dbReference type="ARBA" id="ARBA00000083"/>
    </source>
</evidence>
<dbReference type="PANTHER" id="PTHR43725">
    <property type="entry name" value="UDP-GLUCOSE 4-EPIMERASE"/>
    <property type="match status" value="1"/>
</dbReference>
<comment type="caution">
    <text evidence="13">The sequence shown here is derived from an EMBL/GenBank/DDBJ whole genome shotgun (WGS) entry which is preliminary data.</text>
</comment>
<evidence type="ECO:0000256" key="7">
    <source>
        <dbReference type="ARBA" id="ARBA00023027"/>
    </source>
</evidence>
<evidence type="ECO:0000256" key="9">
    <source>
        <dbReference type="ARBA" id="ARBA00023277"/>
    </source>
</evidence>
<dbReference type="EMBL" id="BJVI01000002">
    <property type="protein sequence ID" value="GEL16475.1"/>
    <property type="molecule type" value="Genomic_DNA"/>
</dbReference>
<evidence type="ECO:0000256" key="10">
    <source>
        <dbReference type="ARBA" id="ARBA00031367"/>
    </source>
</evidence>
<sequence>MLTGGAGYIGGHVLRALQAGGRQVVVLDDLSTGLRERVSCVPLVEASLLEGEDVLAAAMARHGVTGIVHLAAKKAVAESVERPLYYFEQNVTGTVALLRAAVRAGVHNLLYSSSAAVYGASEAGLLSEDHPTVPTSPYGESKLAAEWLVRRTAEAHGMAWTALRYFNVAGAADAMLADRGVSNLLPIVLRNVELGRVTEVFGGDWPTRDGSCVRDYVHVEDLADAHRAAVDGLESGLLRAGVFNVGRGTGVSVLEMLAEVERVVDRPVPHCVVGRRPGDPASVVADVSRIESDLGWKARFGVEDIVASAWDAWWSGAAG</sequence>
<keyword evidence="7" id="KW-0520">NAD</keyword>
<evidence type="ECO:0000256" key="4">
    <source>
        <dbReference type="ARBA" id="ARBA00007637"/>
    </source>
</evidence>
<evidence type="ECO:0000256" key="11">
    <source>
        <dbReference type="ARBA" id="ARBA00033067"/>
    </source>
</evidence>
<dbReference type="GO" id="GO:0003978">
    <property type="term" value="F:UDP-glucose 4-epimerase activity"/>
    <property type="evidence" value="ECO:0007669"/>
    <property type="project" value="UniProtKB-EC"/>
</dbReference>
<dbReference type="Gene3D" id="3.40.50.720">
    <property type="entry name" value="NAD(P)-binding Rossmann-like Domain"/>
    <property type="match status" value="1"/>
</dbReference>
<dbReference type="Pfam" id="PF01370">
    <property type="entry name" value="Epimerase"/>
    <property type="match status" value="1"/>
</dbReference>
<name>A0A511CV71_9PSEU</name>
<evidence type="ECO:0000256" key="2">
    <source>
        <dbReference type="ARBA" id="ARBA00001911"/>
    </source>
</evidence>